<accession>A0A0G1PKM9</accession>
<sequence length="57" mass="6395">MLSLICFFVGLAILGGTEYWFAGLLLIICAFRMSGLGTRILDLEEELAKLTQKQDDR</sequence>
<dbReference type="EMBL" id="LCMI01000004">
    <property type="protein sequence ID" value="KKU33374.1"/>
    <property type="molecule type" value="Genomic_DNA"/>
</dbReference>
<feature type="transmembrane region" description="Helical" evidence="1">
    <location>
        <begin position="6"/>
        <end position="31"/>
    </location>
</feature>
<keyword evidence="1" id="KW-1133">Transmembrane helix</keyword>
<evidence type="ECO:0000256" key="1">
    <source>
        <dbReference type="SAM" id="Phobius"/>
    </source>
</evidence>
<keyword evidence="1" id="KW-0812">Transmembrane</keyword>
<reference evidence="2 3" key="1">
    <citation type="journal article" date="2015" name="Nature">
        <title>rRNA introns, odd ribosomes, and small enigmatic genomes across a large radiation of phyla.</title>
        <authorList>
            <person name="Brown C.T."/>
            <person name="Hug L.A."/>
            <person name="Thomas B.C."/>
            <person name="Sharon I."/>
            <person name="Castelle C.J."/>
            <person name="Singh A."/>
            <person name="Wilkins M.J."/>
            <person name="Williams K.H."/>
            <person name="Banfield J.F."/>
        </authorList>
    </citation>
    <scope>NUCLEOTIDE SEQUENCE [LARGE SCALE GENOMIC DNA]</scope>
</reference>
<dbReference type="AlphaFoldDB" id="A0A0G1PKM9"/>
<organism evidence="2 3">
    <name type="scientific">Candidatus Collierbacteria bacterium GW2011_GWA2_46_26</name>
    <dbReference type="NCBI Taxonomy" id="1618381"/>
    <lineage>
        <taxon>Bacteria</taxon>
        <taxon>Candidatus Collieribacteriota</taxon>
    </lineage>
</organism>
<proteinExistence type="predicted"/>
<comment type="caution">
    <text evidence="2">The sequence shown here is derived from an EMBL/GenBank/DDBJ whole genome shotgun (WGS) entry which is preliminary data.</text>
</comment>
<evidence type="ECO:0000313" key="2">
    <source>
        <dbReference type="EMBL" id="KKU33374.1"/>
    </source>
</evidence>
<keyword evidence="1" id="KW-0472">Membrane</keyword>
<dbReference type="Proteomes" id="UP000034794">
    <property type="component" value="Unassembled WGS sequence"/>
</dbReference>
<name>A0A0G1PKM9_9BACT</name>
<gene>
    <name evidence="2" type="ORF">UX47_C0004G0019</name>
</gene>
<evidence type="ECO:0000313" key="3">
    <source>
        <dbReference type="Proteomes" id="UP000034794"/>
    </source>
</evidence>
<protein>
    <submittedName>
        <fullName evidence="2">Uncharacterized protein</fullName>
    </submittedName>
</protein>